<gene>
    <name evidence="2" type="primary">mazG</name>
    <name evidence="2" type="ORF">Q5H93_09705</name>
</gene>
<dbReference type="CDD" id="cd11528">
    <property type="entry name" value="NTP-PPase_MazG_Nterm"/>
    <property type="match status" value="1"/>
</dbReference>
<sequence length="286" mass="32486">MEAASFSPDPTRRPAQLEAFGRLLDVLDRLRRECPWDKKQTLQSLRHLTIEETYEISDAILRDDLPELKKELGDVMLHLVFYARIAAEKGAFDIADVLNAQCEKLIARHPHIYGDVQADDEETVKRNWEQLKLKEKGNKGVLSGVPTSLPALVKAMRIQEKARGAGFDWEEAVQVWEKVQEELAEFGTEYGGGELNTNTTPDPARAERAAAEFGDLLFSLVNFARFAGINPEEALERTNRKFINRFNYLETASAADGHRLADLSLAQMDVYWEQAKQQARQLNREN</sequence>
<dbReference type="RefSeq" id="WP_305006316.1">
    <property type="nucleotide sequence ID" value="NZ_JAUQSY010000005.1"/>
</dbReference>
<dbReference type="PANTHER" id="PTHR30522">
    <property type="entry name" value="NUCLEOSIDE TRIPHOSPHATE PYROPHOSPHOHYDROLASE"/>
    <property type="match status" value="1"/>
</dbReference>
<dbReference type="InterPro" id="IPR011551">
    <property type="entry name" value="NTP_PyrPHydrolase_MazG"/>
</dbReference>
<reference evidence="2" key="1">
    <citation type="submission" date="2023-07" db="EMBL/GenBank/DDBJ databases">
        <authorList>
            <person name="Kim M.K."/>
        </authorList>
    </citation>
    <scope>NUCLEOTIDE SEQUENCE</scope>
    <source>
        <strain evidence="2">ASUV-10-1</strain>
    </source>
</reference>
<keyword evidence="2" id="KW-0378">Hydrolase</keyword>
<dbReference type="InterPro" id="IPR004518">
    <property type="entry name" value="MazG-like_dom"/>
</dbReference>
<dbReference type="Pfam" id="PF03819">
    <property type="entry name" value="MazG"/>
    <property type="match status" value="1"/>
</dbReference>
<dbReference type="GO" id="GO:0047429">
    <property type="term" value="F:nucleoside triphosphate diphosphatase activity"/>
    <property type="evidence" value="ECO:0007669"/>
    <property type="project" value="UniProtKB-EC"/>
</dbReference>
<dbReference type="Proteomes" id="UP001176429">
    <property type="component" value="Unassembled WGS sequence"/>
</dbReference>
<dbReference type="Gene3D" id="1.10.287.1080">
    <property type="entry name" value="MazG-like"/>
    <property type="match status" value="2"/>
</dbReference>
<dbReference type="SUPFAM" id="SSF101386">
    <property type="entry name" value="all-alpha NTP pyrophosphatases"/>
    <property type="match status" value="2"/>
</dbReference>
<proteinExistence type="predicted"/>
<dbReference type="EC" id="3.6.1.9" evidence="2"/>
<dbReference type="EMBL" id="JAUQSY010000005">
    <property type="protein sequence ID" value="MDO7875003.1"/>
    <property type="molecule type" value="Genomic_DNA"/>
</dbReference>
<dbReference type="CDD" id="cd11529">
    <property type="entry name" value="NTP-PPase_MazG_Cterm"/>
    <property type="match status" value="1"/>
</dbReference>
<evidence type="ECO:0000313" key="3">
    <source>
        <dbReference type="Proteomes" id="UP001176429"/>
    </source>
</evidence>
<evidence type="ECO:0000313" key="2">
    <source>
        <dbReference type="EMBL" id="MDO7875003.1"/>
    </source>
</evidence>
<evidence type="ECO:0000259" key="1">
    <source>
        <dbReference type="Pfam" id="PF03819"/>
    </source>
</evidence>
<organism evidence="2 3">
    <name type="scientific">Hymenobacter aranciens</name>
    <dbReference type="NCBI Taxonomy" id="3063996"/>
    <lineage>
        <taxon>Bacteria</taxon>
        <taxon>Pseudomonadati</taxon>
        <taxon>Bacteroidota</taxon>
        <taxon>Cytophagia</taxon>
        <taxon>Cytophagales</taxon>
        <taxon>Hymenobacteraceae</taxon>
        <taxon>Hymenobacter</taxon>
    </lineage>
</organism>
<dbReference type="NCBIfam" id="NF007113">
    <property type="entry name" value="PRK09562.1"/>
    <property type="match status" value="1"/>
</dbReference>
<protein>
    <submittedName>
        <fullName evidence="2">Nucleoside triphosphate pyrophosphohydrolase</fullName>
        <ecNumber evidence="2">3.6.1.9</ecNumber>
    </submittedName>
</protein>
<dbReference type="InterPro" id="IPR048015">
    <property type="entry name" value="NTP-PPase_MazG-like_N"/>
</dbReference>
<keyword evidence="3" id="KW-1185">Reference proteome</keyword>
<feature type="domain" description="NTP pyrophosphohydrolase MazG-like" evidence="1">
    <location>
        <begin position="40"/>
        <end position="112"/>
    </location>
</feature>
<dbReference type="NCBIfam" id="TIGR00444">
    <property type="entry name" value="mazG"/>
    <property type="match status" value="1"/>
</dbReference>
<dbReference type="PANTHER" id="PTHR30522:SF0">
    <property type="entry name" value="NUCLEOSIDE TRIPHOSPHATE PYROPHOSPHOHYDROLASE"/>
    <property type="match status" value="1"/>
</dbReference>
<dbReference type="InterPro" id="IPR048011">
    <property type="entry name" value="NTP-PPase_MazG-like_C"/>
</dbReference>
<accession>A0ABT9BBI9</accession>
<name>A0ABT9BBI9_9BACT</name>
<comment type="caution">
    <text evidence="2">The sequence shown here is derived from an EMBL/GenBank/DDBJ whole genome shotgun (WGS) entry which is preliminary data.</text>
</comment>